<dbReference type="InterPro" id="IPR010281">
    <property type="entry name" value="DUF885"/>
</dbReference>
<proteinExistence type="predicted"/>
<sequence length="635" mass="71909">MKLKLTLLAAAISALAITGCDREQTKTPESSAADSAQVADQAKGNNADTSDATAGGNPEVIEKTNQLFEEQFQTHLNRSPEFKTFLGMKDGYDKWDDISPAFEEETHEIKKSQLADLKKIDPKQLDDATRLSLELAIRNLEQDIEGWKWRLHTYPVNQMYAVHTSAASLLINQHRIDNVSDAEAYISRLNALPTHFEQLIANLKERADKGVIVPKFVFPYVISDGNNLITGAPFDDGKDSTLFADFKGKVEKLEIAAEEKSALIEQAKSALLDSVKPAYEKLNGYLTELEKVATTDDGAWKLPDGDKFYQHRLNVYTTTDMSADEIHQKGLDEVKRIHNEMREIMKTVKFDGTLQEFFEFMRTDEQFYYPETEEGKQRYLKEATAMIDNMKQRLDELFITKPKADLIVKAVEPFREKSAGKAFYQRPAPDGSRPGIYYANLYKMSSMPVYQMEALAYHEGVPGHHMQLSIMQELENVPSFRKFGGYTAYTEGWGLYSELVPKEIGLYEDPYSDFGRLAMELWRACRLVVDTGLHSKKWTREETIDWLAENSPNPQGDVVKAIERYIVMPGQATAYKIGMMKIVELRENAKQQLGDKFDIREFHDVVLANGAVPLDVLEELVGEWVASKQDAAAAQ</sequence>
<feature type="compositionally biased region" description="Polar residues" evidence="1">
    <location>
        <begin position="43"/>
        <end position="52"/>
    </location>
</feature>
<dbReference type="EMBL" id="JAEKJR010000002">
    <property type="protein sequence ID" value="MBN8432098.1"/>
    <property type="molecule type" value="Genomic_DNA"/>
</dbReference>
<evidence type="ECO:0000313" key="3">
    <source>
        <dbReference type="EMBL" id="MBN8432098.1"/>
    </source>
</evidence>
<evidence type="ECO:0000313" key="4">
    <source>
        <dbReference type="Proteomes" id="UP000664293"/>
    </source>
</evidence>
<feature type="signal peptide" evidence="2">
    <location>
        <begin position="1"/>
        <end position="16"/>
    </location>
</feature>
<evidence type="ECO:0000256" key="2">
    <source>
        <dbReference type="SAM" id="SignalP"/>
    </source>
</evidence>
<evidence type="ECO:0000256" key="1">
    <source>
        <dbReference type="SAM" id="MobiDB-lite"/>
    </source>
</evidence>
<feature type="region of interest" description="Disordered" evidence="1">
    <location>
        <begin position="22"/>
        <end position="58"/>
    </location>
</feature>
<reference evidence="3 4" key="1">
    <citation type="submission" date="2020-12" db="EMBL/GenBank/DDBJ databases">
        <title>Oil enriched cultivation method for isolating marine PHA-producing bacteria.</title>
        <authorList>
            <person name="Zheng W."/>
            <person name="Yu S."/>
            <person name="Huang Y."/>
        </authorList>
    </citation>
    <scope>NUCLEOTIDE SEQUENCE [LARGE SCALE GENOMIC DNA]</scope>
    <source>
        <strain evidence="3 4">SN0-2</strain>
    </source>
</reference>
<dbReference type="PROSITE" id="PS51257">
    <property type="entry name" value="PROKAR_LIPOPROTEIN"/>
    <property type="match status" value="1"/>
</dbReference>
<dbReference type="PANTHER" id="PTHR33361:SF16">
    <property type="entry name" value="DUF885 DOMAIN-CONTAINING PROTEIN"/>
    <property type="match status" value="1"/>
</dbReference>
<feature type="compositionally biased region" description="Low complexity" evidence="1">
    <location>
        <begin position="30"/>
        <end position="42"/>
    </location>
</feature>
<dbReference type="Pfam" id="PF05960">
    <property type="entry name" value="DUF885"/>
    <property type="match status" value="1"/>
</dbReference>
<feature type="chain" id="PRO_5047015187" evidence="2">
    <location>
        <begin position="17"/>
        <end position="635"/>
    </location>
</feature>
<protein>
    <submittedName>
        <fullName evidence="3">DUF885 domain-containing protein</fullName>
    </submittedName>
</protein>
<comment type="caution">
    <text evidence="3">The sequence shown here is derived from an EMBL/GenBank/DDBJ whole genome shotgun (WGS) entry which is preliminary data.</text>
</comment>
<dbReference type="PANTHER" id="PTHR33361">
    <property type="entry name" value="GLR0591 PROTEIN"/>
    <property type="match status" value="1"/>
</dbReference>
<dbReference type="RefSeq" id="WP_207003365.1">
    <property type="nucleotide sequence ID" value="NZ_JAEKJR010000002.1"/>
</dbReference>
<name>A0ABS3E9W2_9GAMM</name>
<organism evidence="3 4">
    <name type="scientific">Microbulbifer salipaludis</name>
    <dbReference type="NCBI Taxonomy" id="187980"/>
    <lineage>
        <taxon>Bacteria</taxon>
        <taxon>Pseudomonadati</taxon>
        <taxon>Pseudomonadota</taxon>
        <taxon>Gammaproteobacteria</taxon>
        <taxon>Cellvibrionales</taxon>
        <taxon>Microbulbiferaceae</taxon>
        <taxon>Microbulbifer</taxon>
    </lineage>
</organism>
<dbReference type="Proteomes" id="UP000664293">
    <property type="component" value="Unassembled WGS sequence"/>
</dbReference>
<accession>A0ABS3E9W2</accession>
<keyword evidence="4" id="KW-1185">Reference proteome</keyword>
<keyword evidence="2" id="KW-0732">Signal</keyword>
<gene>
    <name evidence="3" type="ORF">JF535_14690</name>
</gene>